<dbReference type="AlphaFoldDB" id="A0A146KZ67"/>
<accession>A0A146KZ67</accession>
<evidence type="ECO:0000313" key="2">
    <source>
        <dbReference type="EMBL" id="JAQ00426.1"/>
    </source>
</evidence>
<dbReference type="InterPro" id="IPR050951">
    <property type="entry name" value="Retrovirus_Pol_polyprotein"/>
</dbReference>
<protein>
    <submittedName>
        <fullName evidence="2">Uncharacterized protein K02A2.6</fullName>
    </submittedName>
</protein>
<dbReference type="Gene3D" id="3.30.420.10">
    <property type="entry name" value="Ribonuclease H-like superfamily/Ribonuclease H"/>
    <property type="match status" value="1"/>
</dbReference>
<dbReference type="GO" id="GO:0003676">
    <property type="term" value="F:nucleic acid binding"/>
    <property type="evidence" value="ECO:0007669"/>
    <property type="project" value="InterPro"/>
</dbReference>
<dbReference type="InterPro" id="IPR036397">
    <property type="entry name" value="RNaseH_sf"/>
</dbReference>
<gene>
    <name evidence="2" type="primary">K02A2.6_187</name>
    <name evidence="2" type="ORF">g.86708</name>
</gene>
<dbReference type="EMBL" id="GDHC01018203">
    <property type="protein sequence ID" value="JAQ00426.1"/>
    <property type="molecule type" value="Transcribed_RNA"/>
</dbReference>
<evidence type="ECO:0000259" key="1">
    <source>
        <dbReference type="PROSITE" id="PS50994"/>
    </source>
</evidence>
<dbReference type="PANTHER" id="PTHR37984">
    <property type="entry name" value="PROTEIN CBG26694"/>
    <property type="match status" value="1"/>
</dbReference>
<name>A0A146KZ67_LYGHE</name>
<dbReference type="SUPFAM" id="SSF53098">
    <property type="entry name" value="Ribonuclease H-like"/>
    <property type="match status" value="1"/>
</dbReference>
<organism evidence="2">
    <name type="scientific">Lygus hesperus</name>
    <name type="common">Western plant bug</name>
    <dbReference type="NCBI Taxonomy" id="30085"/>
    <lineage>
        <taxon>Eukaryota</taxon>
        <taxon>Metazoa</taxon>
        <taxon>Ecdysozoa</taxon>
        <taxon>Arthropoda</taxon>
        <taxon>Hexapoda</taxon>
        <taxon>Insecta</taxon>
        <taxon>Pterygota</taxon>
        <taxon>Neoptera</taxon>
        <taxon>Paraneoptera</taxon>
        <taxon>Hemiptera</taxon>
        <taxon>Heteroptera</taxon>
        <taxon>Panheteroptera</taxon>
        <taxon>Cimicomorpha</taxon>
        <taxon>Miridae</taxon>
        <taxon>Mirini</taxon>
        <taxon>Lygus</taxon>
    </lineage>
</organism>
<feature type="domain" description="Integrase catalytic" evidence="1">
    <location>
        <begin position="1"/>
        <end position="81"/>
    </location>
</feature>
<proteinExistence type="predicted"/>
<reference evidence="2" key="1">
    <citation type="journal article" date="2016" name="Gigascience">
        <title>De novo construction of an expanded transcriptome assembly for the western tarnished plant bug, Lygus hesperus.</title>
        <authorList>
            <person name="Tassone E.E."/>
            <person name="Geib S.M."/>
            <person name="Hall B."/>
            <person name="Fabrick J.A."/>
            <person name="Brent C.S."/>
            <person name="Hull J.J."/>
        </authorList>
    </citation>
    <scope>NUCLEOTIDE SEQUENCE</scope>
</reference>
<sequence>MFENFCTNNGISHLTSPTFHAASNGAAENFVKAFKYSSTKMIQDSTNDTLHTRLQKFLYLYRNSPHTTTNRNPAELMFNRKLNIRFDQLRKNKVENKQNNNSRLISITNNKTFHKDETVYVRDYKYPNKRGWVPAKVVESIGKYIYLCETDDGSIFKRHIDQMVPVGEFFRMKNIGSDSLREENKTHLSDPKPLINQPTVRKTNLAKSKALF</sequence>
<dbReference type="GO" id="GO:0015074">
    <property type="term" value="P:DNA integration"/>
    <property type="evidence" value="ECO:0007669"/>
    <property type="project" value="InterPro"/>
</dbReference>
<dbReference type="InterPro" id="IPR001584">
    <property type="entry name" value="Integrase_cat-core"/>
</dbReference>
<dbReference type="InterPro" id="IPR012337">
    <property type="entry name" value="RNaseH-like_sf"/>
</dbReference>
<dbReference type="PROSITE" id="PS50994">
    <property type="entry name" value="INTEGRASE"/>
    <property type="match status" value="1"/>
</dbReference>
<dbReference type="PANTHER" id="PTHR37984:SF12">
    <property type="entry name" value="RIBONUCLEASE H"/>
    <property type="match status" value="1"/>
</dbReference>